<keyword evidence="2" id="KW-0472">Membrane</keyword>
<dbReference type="GeneID" id="38774405"/>
<feature type="region of interest" description="Disordered" evidence="1">
    <location>
        <begin position="36"/>
        <end position="57"/>
    </location>
</feature>
<feature type="transmembrane region" description="Helical" evidence="2">
    <location>
        <begin position="6"/>
        <end position="24"/>
    </location>
</feature>
<dbReference type="Pfam" id="PF23670">
    <property type="entry name" value="PIGBOS1"/>
    <property type="match status" value="1"/>
</dbReference>
<proteinExistence type="predicted"/>
<dbReference type="OrthoDB" id="4093673at2759"/>
<keyword evidence="4" id="KW-1185">Reference proteome</keyword>
<dbReference type="Proteomes" id="UP000287166">
    <property type="component" value="Unassembled WGS sequence"/>
</dbReference>
<reference evidence="3 4" key="1">
    <citation type="journal article" date="2018" name="Sci. Rep.">
        <title>Genome sequence of the cauliflower mushroom Sparassis crispa (Hanabiratake) and its association with beneficial usage.</title>
        <authorList>
            <person name="Kiyama R."/>
            <person name="Furutani Y."/>
            <person name="Kawaguchi K."/>
            <person name="Nakanishi T."/>
        </authorList>
    </citation>
    <scope>NUCLEOTIDE SEQUENCE [LARGE SCALE GENOMIC DNA]</scope>
</reference>
<name>A0A401G5P9_9APHY</name>
<sequence length="80" mass="8438">MLSRRIIPFLVAGITGVVSGVYIFKPLLDESSRNDVDATKLPASEPPDSPTTSSPATVNYFATKGEQAKDATPTISAKAK</sequence>
<protein>
    <submittedName>
        <fullName evidence="3">Uncharacterized protein</fullName>
    </submittedName>
</protein>
<evidence type="ECO:0000313" key="4">
    <source>
        <dbReference type="Proteomes" id="UP000287166"/>
    </source>
</evidence>
<evidence type="ECO:0000256" key="2">
    <source>
        <dbReference type="SAM" id="Phobius"/>
    </source>
</evidence>
<keyword evidence="2" id="KW-1133">Transmembrane helix</keyword>
<evidence type="ECO:0000313" key="3">
    <source>
        <dbReference type="EMBL" id="GBE77488.1"/>
    </source>
</evidence>
<dbReference type="AlphaFoldDB" id="A0A401G5P9"/>
<comment type="caution">
    <text evidence="3">The sequence shown here is derived from an EMBL/GenBank/DDBJ whole genome shotgun (WGS) entry which is preliminary data.</text>
</comment>
<gene>
    <name evidence="3" type="ORF">SCP_0103630</name>
</gene>
<dbReference type="InterPro" id="IPR057394">
    <property type="entry name" value="PIGBOS1"/>
</dbReference>
<dbReference type="InParanoid" id="A0A401G5P9"/>
<accession>A0A401G5P9</accession>
<dbReference type="RefSeq" id="XP_027608401.1">
    <property type="nucleotide sequence ID" value="XM_027752600.1"/>
</dbReference>
<organism evidence="3 4">
    <name type="scientific">Sparassis crispa</name>
    <dbReference type="NCBI Taxonomy" id="139825"/>
    <lineage>
        <taxon>Eukaryota</taxon>
        <taxon>Fungi</taxon>
        <taxon>Dikarya</taxon>
        <taxon>Basidiomycota</taxon>
        <taxon>Agaricomycotina</taxon>
        <taxon>Agaricomycetes</taxon>
        <taxon>Polyporales</taxon>
        <taxon>Sparassidaceae</taxon>
        <taxon>Sparassis</taxon>
    </lineage>
</organism>
<evidence type="ECO:0000256" key="1">
    <source>
        <dbReference type="SAM" id="MobiDB-lite"/>
    </source>
</evidence>
<keyword evidence="2" id="KW-0812">Transmembrane</keyword>
<dbReference type="EMBL" id="BFAD01000001">
    <property type="protein sequence ID" value="GBE77488.1"/>
    <property type="molecule type" value="Genomic_DNA"/>
</dbReference>